<proteinExistence type="predicted"/>
<dbReference type="Proteomes" id="UP000004947">
    <property type="component" value="Unassembled WGS sequence"/>
</dbReference>
<reference evidence="1 2" key="1">
    <citation type="journal article" date="2010" name="J. Bacteriol.">
        <title>Genome sequence of Lentisphaera araneosa HTCC2155T, the type species of the order Lentisphaerales in the phylum Lentisphaerae.</title>
        <authorList>
            <person name="Thrash J.C."/>
            <person name="Cho J.C."/>
            <person name="Vergin K.L."/>
            <person name="Morris R.M."/>
            <person name="Giovannoni S.J."/>
        </authorList>
    </citation>
    <scope>NUCLEOTIDE SEQUENCE [LARGE SCALE GENOMIC DNA]</scope>
    <source>
        <strain evidence="1 2">HTCC2155</strain>
    </source>
</reference>
<dbReference type="EMBL" id="ABCK01000025">
    <property type="protein sequence ID" value="EDM25680.1"/>
    <property type="molecule type" value="Genomic_DNA"/>
</dbReference>
<keyword evidence="2" id="KW-1185">Reference proteome</keyword>
<evidence type="ECO:0000313" key="2">
    <source>
        <dbReference type="Proteomes" id="UP000004947"/>
    </source>
</evidence>
<organism evidence="1 2">
    <name type="scientific">Lentisphaera araneosa HTCC2155</name>
    <dbReference type="NCBI Taxonomy" id="313628"/>
    <lineage>
        <taxon>Bacteria</taxon>
        <taxon>Pseudomonadati</taxon>
        <taxon>Lentisphaerota</taxon>
        <taxon>Lentisphaeria</taxon>
        <taxon>Lentisphaerales</taxon>
        <taxon>Lentisphaeraceae</taxon>
        <taxon>Lentisphaera</taxon>
    </lineage>
</organism>
<evidence type="ECO:0000313" key="1">
    <source>
        <dbReference type="EMBL" id="EDM25680.1"/>
    </source>
</evidence>
<accession>A6DRL1</accession>
<dbReference type="RefSeq" id="WP_007280482.1">
    <property type="nucleotide sequence ID" value="NZ_ABCK01000025.1"/>
</dbReference>
<sequence length="108" mass="12747">MYPDAWKDDPIVDIEIETIDSKEKVRKFKILLAKPVEHEGYFYSHAKFKGLNFSPTPQFGENSLHALCKGISNIKSELRKYIESHKMVLKYNNEIMDLESFEKFFEIK</sequence>
<comment type="caution">
    <text evidence="1">The sequence shown here is derived from an EMBL/GenBank/DDBJ whole genome shotgun (WGS) entry which is preliminary data.</text>
</comment>
<name>A6DRL1_9BACT</name>
<gene>
    <name evidence="1" type="ORF">LNTAR_13062</name>
</gene>
<protein>
    <submittedName>
        <fullName evidence="1">Uncharacterized protein</fullName>
    </submittedName>
</protein>
<dbReference type="AlphaFoldDB" id="A6DRL1"/>